<feature type="region of interest" description="Disordered" evidence="1">
    <location>
        <begin position="101"/>
        <end position="147"/>
    </location>
</feature>
<feature type="compositionally biased region" description="Low complexity" evidence="1">
    <location>
        <begin position="128"/>
        <end position="141"/>
    </location>
</feature>
<evidence type="ECO:0000313" key="3">
    <source>
        <dbReference type="Proteomes" id="UP000807025"/>
    </source>
</evidence>
<sequence>MSSAHARMVSEDLKENLTALLRQNPSLTPDEAMKQAEAMMLANNPFQPPTGRRCPINDLPNELLGHIFFLGTYDDDEEEEEEEDEDEHSDDEDTFDLARRWETSSEGPSDDASSAPDDTKHKDDDEMGSCSDSSGSSSSFSSDDDDDDVRRLPFQVVASHVCSKWRSVALSTPSLWTTINICPYDRPFARCRAYIERSGGLPLNLDIDLTLEEYQVDIEGDEDRGVQVDVDGDGEGEITTITITPFSDATMGDHDSDDSTDPADNGCSDEDIDLILDIVCPHSRRWRSMAVAATHYKSIHRVLVRFDTLPPAPLLEEMQLQHLAEEDLDPEAVFNPSSLKLPYFVPFQGKAPKLRSLSLWGIHFAWDEACLDEGNAATTTTSITSPQSPRTTLFDSMEQLTELELAYHVSDVRPSFAALASILRRSLLLTKLALSASGPAGSPSDWFIPGTKVLQKIALPKLSELDLRFHEPDYAVGLIHVLDMPSLRHLTIDFDSADYTDFVKALAGESVSDRTAQFTSGRKQRSILSGLEFLKICNLPCDKRSRDLLLGELQNVKHLFLKCVSEDVADMFTRLQNPNPSATSSEGLETTVMFCPLLKTLSTTDITGKEMIEVVRAREAAGVPLAKVCMCEVDIVTPKDSKWLYAHLLEGLDMFVNSDEEEEVMTDEEGEWEDEGADFL</sequence>
<keyword evidence="3" id="KW-1185">Reference proteome</keyword>
<accession>A0A9P6DAP4</accession>
<proteinExistence type="predicted"/>
<feature type="region of interest" description="Disordered" evidence="1">
    <location>
        <begin position="247"/>
        <end position="266"/>
    </location>
</feature>
<dbReference type="Gene3D" id="3.80.10.10">
    <property type="entry name" value="Ribonuclease Inhibitor"/>
    <property type="match status" value="1"/>
</dbReference>
<evidence type="ECO:0000256" key="1">
    <source>
        <dbReference type="SAM" id="MobiDB-lite"/>
    </source>
</evidence>
<dbReference type="PANTHER" id="PTHR38926:SF72">
    <property type="entry name" value="IM:7136021-RELATED"/>
    <property type="match status" value="1"/>
</dbReference>
<reference evidence="2" key="1">
    <citation type="submission" date="2020-11" db="EMBL/GenBank/DDBJ databases">
        <authorList>
            <consortium name="DOE Joint Genome Institute"/>
            <person name="Ahrendt S."/>
            <person name="Riley R."/>
            <person name="Andreopoulos W."/>
            <person name="Labutti K."/>
            <person name="Pangilinan J."/>
            <person name="Ruiz-Duenas F.J."/>
            <person name="Barrasa J.M."/>
            <person name="Sanchez-Garcia M."/>
            <person name="Camarero S."/>
            <person name="Miyauchi S."/>
            <person name="Serrano A."/>
            <person name="Linde D."/>
            <person name="Babiker R."/>
            <person name="Drula E."/>
            <person name="Ayuso-Fernandez I."/>
            <person name="Pacheco R."/>
            <person name="Padilla G."/>
            <person name="Ferreira P."/>
            <person name="Barriuso J."/>
            <person name="Kellner H."/>
            <person name="Castanera R."/>
            <person name="Alfaro M."/>
            <person name="Ramirez L."/>
            <person name="Pisabarro A.G."/>
            <person name="Kuo A."/>
            <person name="Tritt A."/>
            <person name="Lipzen A."/>
            <person name="He G."/>
            <person name="Yan M."/>
            <person name="Ng V."/>
            <person name="Cullen D."/>
            <person name="Martin F."/>
            <person name="Rosso M.-N."/>
            <person name="Henrissat B."/>
            <person name="Hibbett D."/>
            <person name="Martinez A.T."/>
            <person name="Grigoriev I.V."/>
        </authorList>
    </citation>
    <scope>NUCLEOTIDE SEQUENCE</scope>
    <source>
        <strain evidence="2">ATCC 90797</strain>
    </source>
</reference>
<evidence type="ECO:0008006" key="4">
    <source>
        <dbReference type="Google" id="ProtNLM"/>
    </source>
</evidence>
<dbReference type="Proteomes" id="UP000807025">
    <property type="component" value="Unassembled WGS sequence"/>
</dbReference>
<dbReference type="InterPro" id="IPR032675">
    <property type="entry name" value="LRR_dom_sf"/>
</dbReference>
<dbReference type="EMBL" id="MU154542">
    <property type="protein sequence ID" value="KAF9497707.1"/>
    <property type="molecule type" value="Genomic_DNA"/>
</dbReference>
<evidence type="ECO:0000313" key="2">
    <source>
        <dbReference type="EMBL" id="KAF9497707.1"/>
    </source>
</evidence>
<gene>
    <name evidence="2" type="ORF">BDN71DRAFT_1444536</name>
</gene>
<feature type="compositionally biased region" description="Acidic residues" evidence="1">
    <location>
        <begin position="255"/>
        <end position="266"/>
    </location>
</feature>
<feature type="region of interest" description="Disordered" evidence="1">
    <location>
        <begin position="661"/>
        <end position="680"/>
    </location>
</feature>
<protein>
    <recommendedName>
        <fullName evidence="4">F-box domain-containing protein</fullName>
    </recommendedName>
</protein>
<comment type="caution">
    <text evidence="2">The sequence shown here is derived from an EMBL/GenBank/DDBJ whole genome shotgun (WGS) entry which is preliminary data.</text>
</comment>
<organism evidence="2 3">
    <name type="scientific">Pleurotus eryngii</name>
    <name type="common">Boletus of the steppes</name>
    <dbReference type="NCBI Taxonomy" id="5323"/>
    <lineage>
        <taxon>Eukaryota</taxon>
        <taxon>Fungi</taxon>
        <taxon>Dikarya</taxon>
        <taxon>Basidiomycota</taxon>
        <taxon>Agaricomycotina</taxon>
        <taxon>Agaricomycetes</taxon>
        <taxon>Agaricomycetidae</taxon>
        <taxon>Agaricales</taxon>
        <taxon>Pleurotineae</taxon>
        <taxon>Pleurotaceae</taxon>
        <taxon>Pleurotus</taxon>
    </lineage>
</organism>
<dbReference type="OrthoDB" id="3341212at2759"/>
<name>A0A9P6DAP4_PLEER</name>
<dbReference type="AlphaFoldDB" id="A0A9P6DAP4"/>
<dbReference type="PANTHER" id="PTHR38926">
    <property type="entry name" value="F-BOX DOMAIN CONTAINING PROTEIN, EXPRESSED"/>
    <property type="match status" value="1"/>
</dbReference>